<evidence type="ECO:0000256" key="6">
    <source>
        <dbReference type="SAM" id="Phobius"/>
    </source>
</evidence>
<keyword evidence="5 6" id="KW-0472">Membrane</keyword>
<evidence type="ECO:0000256" key="4">
    <source>
        <dbReference type="ARBA" id="ARBA00022989"/>
    </source>
</evidence>
<dbReference type="GO" id="GO:0016020">
    <property type="term" value="C:membrane"/>
    <property type="evidence" value="ECO:0007669"/>
    <property type="project" value="UniProtKB-SubCell"/>
</dbReference>
<keyword evidence="8" id="KW-1185">Reference proteome</keyword>
<dbReference type="Gene3D" id="1.10.357.140">
    <property type="entry name" value="UbiA prenyltransferase"/>
    <property type="match status" value="1"/>
</dbReference>
<dbReference type="PANTHER" id="PTHR42723:SF1">
    <property type="entry name" value="CHLOROPHYLL SYNTHASE, CHLOROPLASTIC"/>
    <property type="match status" value="1"/>
</dbReference>
<feature type="transmembrane region" description="Helical" evidence="6">
    <location>
        <begin position="133"/>
        <end position="153"/>
    </location>
</feature>
<dbReference type="InterPro" id="IPR000537">
    <property type="entry name" value="UbiA_prenyltransferase"/>
</dbReference>
<comment type="caution">
    <text evidence="7">The sequence shown here is derived from an EMBL/GenBank/DDBJ whole genome shotgun (WGS) entry which is preliminary data.</text>
</comment>
<dbReference type="PANTHER" id="PTHR42723">
    <property type="entry name" value="CHLOROPHYLL SYNTHASE"/>
    <property type="match status" value="1"/>
</dbReference>
<evidence type="ECO:0000256" key="5">
    <source>
        <dbReference type="ARBA" id="ARBA00023136"/>
    </source>
</evidence>
<organism evidence="7 8">
    <name type="scientific">Gilvimarinus xylanilyticus</name>
    <dbReference type="NCBI Taxonomy" id="2944139"/>
    <lineage>
        <taxon>Bacteria</taxon>
        <taxon>Pseudomonadati</taxon>
        <taxon>Pseudomonadota</taxon>
        <taxon>Gammaproteobacteria</taxon>
        <taxon>Cellvibrionales</taxon>
        <taxon>Cellvibrionaceae</taxon>
        <taxon>Gilvimarinus</taxon>
    </lineage>
</organism>
<evidence type="ECO:0000313" key="8">
    <source>
        <dbReference type="Proteomes" id="UP001139319"/>
    </source>
</evidence>
<name>A0A9X2I0W8_9GAMM</name>
<gene>
    <name evidence="7" type="ORF">M6D89_12425</name>
</gene>
<keyword evidence="3 6" id="KW-0812">Transmembrane</keyword>
<proteinExistence type="predicted"/>
<accession>A0A9X2I0W8</accession>
<dbReference type="InterPro" id="IPR050475">
    <property type="entry name" value="Prenyltransferase_related"/>
</dbReference>
<evidence type="ECO:0000256" key="3">
    <source>
        <dbReference type="ARBA" id="ARBA00022692"/>
    </source>
</evidence>
<sequence>MLKTALALGRVSNLPTVWMNVLSASALSAAAFGFSLPVAAVIVVALAMSFFYAAGMCLNDYCDRHWDAERQPFRPIPAGKVSAKTVLGYALRLFCAGFAVLLFAPSPRGVLAACALVALIVAYDYWHKKHWATVILMALTRLGVYLVAAFALTGSATTAVVVMGLVQCAYTLLVTVVARLENRKPGGYGFPVIPWIIAGMGLIDGIALAVMLSPLWLIAGVVTVVLTRWGQKYVRGD</sequence>
<dbReference type="RefSeq" id="WP_253968402.1">
    <property type="nucleotide sequence ID" value="NZ_JAMFTH010000004.1"/>
</dbReference>
<dbReference type="EMBL" id="JAMFTH010000004">
    <property type="protein sequence ID" value="MCP8900106.1"/>
    <property type="molecule type" value="Genomic_DNA"/>
</dbReference>
<dbReference type="GO" id="GO:0016765">
    <property type="term" value="F:transferase activity, transferring alkyl or aryl (other than methyl) groups"/>
    <property type="evidence" value="ECO:0007669"/>
    <property type="project" value="InterPro"/>
</dbReference>
<dbReference type="AlphaFoldDB" id="A0A9X2I0W8"/>
<feature type="transmembrane region" description="Helical" evidence="6">
    <location>
        <begin position="192"/>
        <end position="219"/>
    </location>
</feature>
<evidence type="ECO:0000256" key="1">
    <source>
        <dbReference type="ARBA" id="ARBA00004141"/>
    </source>
</evidence>
<comment type="subcellular location">
    <subcellularLocation>
        <location evidence="1">Membrane</location>
        <topology evidence="1">Multi-pass membrane protein</topology>
    </subcellularLocation>
</comment>
<feature type="transmembrane region" description="Helical" evidence="6">
    <location>
        <begin position="109"/>
        <end position="126"/>
    </location>
</feature>
<reference evidence="7" key="1">
    <citation type="submission" date="2022-05" db="EMBL/GenBank/DDBJ databases">
        <authorList>
            <person name="Sun H.-N."/>
        </authorList>
    </citation>
    <scope>NUCLEOTIDE SEQUENCE</scope>
    <source>
        <strain evidence="7">HB14</strain>
    </source>
</reference>
<dbReference type="InterPro" id="IPR044878">
    <property type="entry name" value="UbiA_sf"/>
</dbReference>
<keyword evidence="4 6" id="KW-1133">Transmembrane helix</keyword>
<feature type="transmembrane region" description="Helical" evidence="6">
    <location>
        <begin position="38"/>
        <end position="61"/>
    </location>
</feature>
<feature type="transmembrane region" description="Helical" evidence="6">
    <location>
        <begin position="159"/>
        <end position="180"/>
    </location>
</feature>
<reference evidence="7" key="2">
    <citation type="submission" date="2023-01" db="EMBL/GenBank/DDBJ databases">
        <title>Gilvimarinus xylanilyticus HB14 isolated from Caulerpa lentillifera aquaculture base in Hainan, China.</title>
        <authorList>
            <person name="Zhang Y.-J."/>
        </authorList>
    </citation>
    <scope>NUCLEOTIDE SEQUENCE</scope>
    <source>
        <strain evidence="7">HB14</strain>
    </source>
</reference>
<evidence type="ECO:0000256" key="2">
    <source>
        <dbReference type="ARBA" id="ARBA00022475"/>
    </source>
</evidence>
<dbReference type="Proteomes" id="UP001139319">
    <property type="component" value="Unassembled WGS sequence"/>
</dbReference>
<evidence type="ECO:0000313" key="7">
    <source>
        <dbReference type="EMBL" id="MCP8900106.1"/>
    </source>
</evidence>
<keyword evidence="2" id="KW-1003">Cell membrane</keyword>
<protein>
    <submittedName>
        <fullName evidence="7">UbiA family prenyltransferase</fullName>
    </submittedName>
</protein>
<dbReference type="Pfam" id="PF01040">
    <property type="entry name" value="UbiA"/>
    <property type="match status" value="1"/>
</dbReference>